<evidence type="ECO:0000256" key="11">
    <source>
        <dbReference type="RuleBase" id="RU369090"/>
    </source>
</evidence>
<comment type="domain">
    <text evidence="11">The RING-type zinc finger domain is responsible for E3 ligase activity.</text>
</comment>
<name>A0A0Q3F779_BRADI</name>
<dbReference type="InterPro" id="IPR045103">
    <property type="entry name" value="RNF5/RNF185-like"/>
</dbReference>
<dbReference type="InParanoid" id="A0A0Q3F779"/>
<keyword evidence="16" id="KW-1185">Reference proteome</keyword>
<dbReference type="EC" id="2.3.2.27" evidence="11"/>
<dbReference type="FunCoup" id="A0A0Q3F779">
    <property type="interactions" value="131"/>
</dbReference>
<dbReference type="SUPFAM" id="SSF57850">
    <property type="entry name" value="RING/U-box"/>
    <property type="match status" value="1"/>
</dbReference>
<dbReference type="Gene3D" id="3.30.40.10">
    <property type="entry name" value="Zinc/RING finger domain, C3HC4 (zinc finger)"/>
    <property type="match status" value="1"/>
</dbReference>
<dbReference type="ExpressionAtlas" id="A0A0Q3F779">
    <property type="expression patterns" value="baseline"/>
</dbReference>
<keyword evidence="9" id="KW-0472">Membrane</keyword>
<dbReference type="PROSITE" id="PS00518">
    <property type="entry name" value="ZF_RING_1"/>
    <property type="match status" value="1"/>
</dbReference>
<evidence type="ECO:0000256" key="2">
    <source>
        <dbReference type="ARBA" id="ARBA00004308"/>
    </source>
</evidence>
<evidence type="ECO:0000256" key="1">
    <source>
        <dbReference type="ARBA" id="ARBA00000900"/>
    </source>
</evidence>
<evidence type="ECO:0000256" key="12">
    <source>
        <dbReference type="SAM" id="MobiDB-lite"/>
    </source>
</evidence>
<evidence type="ECO:0000256" key="8">
    <source>
        <dbReference type="ARBA" id="ARBA00022833"/>
    </source>
</evidence>
<dbReference type="EMBL" id="CM000882">
    <property type="protein sequence ID" value="KQJ95278.1"/>
    <property type="molecule type" value="Genomic_DNA"/>
</dbReference>
<keyword evidence="5 11" id="KW-0479">Metal-binding</keyword>
<dbReference type="AlphaFoldDB" id="A0A0Q3F779"/>
<comment type="catalytic activity">
    <reaction evidence="1 11">
        <text>S-ubiquitinyl-[E2 ubiquitin-conjugating enzyme]-L-cysteine + [acceptor protein]-L-lysine = [E2 ubiquitin-conjugating enzyme]-L-cysteine + N(6)-ubiquitinyl-[acceptor protein]-L-lysine.</text>
        <dbReference type="EC" id="2.3.2.27"/>
    </reaction>
</comment>
<dbReference type="InterPro" id="IPR013083">
    <property type="entry name" value="Znf_RING/FYVE/PHD"/>
</dbReference>
<comment type="pathway">
    <text evidence="3 11">Protein modification; protein ubiquitination.</text>
</comment>
<evidence type="ECO:0000259" key="13">
    <source>
        <dbReference type="PROSITE" id="PS50089"/>
    </source>
</evidence>
<evidence type="ECO:0000313" key="16">
    <source>
        <dbReference type="Proteomes" id="UP000008810"/>
    </source>
</evidence>
<keyword evidence="11" id="KW-0256">Endoplasmic reticulum</keyword>
<dbReference type="EnsemblPlants" id="KQJ95278">
    <property type="protein sequence ID" value="KQJ95278"/>
    <property type="gene ID" value="BRADI_3g16200v3"/>
</dbReference>
<evidence type="ECO:0000313" key="15">
    <source>
        <dbReference type="EnsemblPlants" id="KQJ95278"/>
    </source>
</evidence>
<dbReference type="PROSITE" id="PS50089">
    <property type="entry name" value="ZF_RING_2"/>
    <property type="match status" value="1"/>
</dbReference>
<evidence type="ECO:0000256" key="7">
    <source>
        <dbReference type="ARBA" id="ARBA00022786"/>
    </source>
</evidence>
<dbReference type="STRING" id="15368.A0A0Q3F779"/>
<dbReference type="GO" id="GO:0016567">
    <property type="term" value="P:protein ubiquitination"/>
    <property type="evidence" value="ECO:0007669"/>
    <property type="project" value="UniProtKB-UniPathway"/>
</dbReference>
<keyword evidence="8 11" id="KW-0862">Zinc</keyword>
<comment type="subcellular location">
    <subcellularLocation>
        <location evidence="2">Endomembrane system</location>
    </subcellularLocation>
    <subcellularLocation>
        <location evidence="11">Endoplasmic reticulum membrane</location>
        <topology evidence="11">Single-pass type IV membrane protein</topology>
    </subcellularLocation>
</comment>
<dbReference type="Proteomes" id="UP000008810">
    <property type="component" value="Chromosome 3"/>
</dbReference>
<keyword evidence="7 11" id="KW-0833">Ubl conjugation pathway</keyword>
<feature type="compositionally biased region" description="Polar residues" evidence="12">
    <location>
        <begin position="389"/>
        <end position="398"/>
    </location>
</feature>
<keyword evidence="6 10" id="KW-0863">Zinc-finger</keyword>
<feature type="region of interest" description="Disordered" evidence="12">
    <location>
        <begin position="439"/>
        <end position="474"/>
    </location>
</feature>
<dbReference type="Pfam" id="PF00097">
    <property type="entry name" value="zf-C3HC4"/>
    <property type="match status" value="1"/>
</dbReference>
<dbReference type="GO" id="GO:0036503">
    <property type="term" value="P:ERAD pathway"/>
    <property type="evidence" value="ECO:0000318"/>
    <property type="project" value="GO_Central"/>
</dbReference>
<dbReference type="GO" id="GO:0061630">
    <property type="term" value="F:ubiquitin protein ligase activity"/>
    <property type="evidence" value="ECO:0000318"/>
    <property type="project" value="GO_Central"/>
</dbReference>
<dbReference type="GO" id="GO:0005789">
    <property type="term" value="C:endoplasmic reticulum membrane"/>
    <property type="evidence" value="ECO:0007669"/>
    <property type="project" value="UniProtKB-SubCell"/>
</dbReference>
<evidence type="ECO:0000256" key="5">
    <source>
        <dbReference type="ARBA" id="ARBA00022723"/>
    </source>
</evidence>
<evidence type="ECO:0000313" key="14">
    <source>
        <dbReference type="EMBL" id="KQJ95278.1"/>
    </source>
</evidence>
<evidence type="ECO:0000256" key="10">
    <source>
        <dbReference type="PROSITE-ProRule" id="PRU00175"/>
    </source>
</evidence>
<protein>
    <recommendedName>
        <fullName evidence="11">E3 ubiquitin-protein ligase RMA</fullName>
        <ecNumber evidence="11">2.3.2.27</ecNumber>
    </recommendedName>
    <alternativeName>
        <fullName evidence="11">Protein RING membrane-anchor</fullName>
    </alternativeName>
    <alternativeName>
        <fullName evidence="11">RING-type E3 ubiquitin transferase RMA</fullName>
    </alternativeName>
</protein>
<comment type="function">
    <text evidence="11">E3 ubiquitin-protein ligase.</text>
</comment>
<dbReference type="GO" id="GO:0044390">
    <property type="term" value="F:ubiquitin-like protein conjugating enzyme binding"/>
    <property type="evidence" value="ECO:0000318"/>
    <property type="project" value="GO_Central"/>
</dbReference>
<dbReference type="GO" id="GO:0006511">
    <property type="term" value="P:ubiquitin-dependent protein catabolic process"/>
    <property type="evidence" value="ECO:0000318"/>
    <property type="project" value="GO_Central"/>
</dbReference>
<evidence type="ECO:0000256" key="6">
    <source>
        <dbReference type="ARBA" id="ARBA00022771"/>
    </source>
</evidence>
<gene>
    <name evidence="14" type="ORF">BRADI_3g16200v3</name>
</gene>
<reference evidence="15" key="3">
    <citation type="submission" date="2018-08" db="UniProtKB">
        <authorList>
            <consortium name="EnsemblPlants"/>
        </authorList>
    </citation>
    <scope>IDENTIFICATION</scope>
    <source>
        <strain evidence="15">cv. Bd21</strain>
    </source>
</reference>
<feature type="region of interest" description="Disordered" evidence="12">
    <location>
        <begin position="389"/>
        <end position="416"/>
    </location>
</feature>
<accession>A0A0Q3F779</accession>
<dbReference type="InterPro" id="IPR018957">
    <property type="entry name" value="Znf_C3HC4_RING-type"/>
</dbReference>
<dbReference type="InterPro" id="IPR001841">
    <property type="entry name" value="Znf_RING"/>
</dbReference>
<evidence type="ECO:0000256" key="3">
    <source>
        <dbReference type="ARBA" id="ARBA00004906"/>
    </source>
</evidence>
<reference evidence="14" key="2">
    <citation type="submission" date="2017-06" db="EMBL/GenBank/DDBJ databases">
        <title>WGS assembly of Brachypodium distachyon.</title>
        <authorList>
            <consortium name="The International Brachypodium Initiative"/>
            <person name="Lucas S."/>
            <person name="Harmon-Smith M."/>
            <person name="Lail K."/>
            <person name="Tice H."/>
            <person name="Grimwood J."/>
            <person name="Bruce D."/>
            <person name="Barry K."/>
            <person name="Shu S."/>
            <person name="Lindquist E."/>
            <person name="Wang M."/>
            <person name="Pitluck S."/>
            <person name="Vogel J.P."/>
            <person name="Garvin D.F."/>
            <person name="Mockler T.C."/>
            <person name="Schmutz J."/>
            <person name="Rokhsar D."/>
            <person name="Bevan M.W."/>
        </authorList>
    </citation>
    <scope>NUCLEOTIDE SEQUENCE</scope>
    <source>
        <strain evidence="14">Bd21</strain>
    </source>
</reference>
<evidence type="ECO:0000256" key="9">
    <source>
        <dbReference type="ARBA" id="ARBA00023136"/>
    </source>
</evidence>
<feature type="domain" description="RING-type" evidence="13">
    <location>
        <begin position="233"/>
        <end position="274"/>
    </location>
</feature>
<reference evidence="14 15" key="1">
    <citation type="journal article" date="2010" name="Nature">
        <title>Genome sequencing and analysis of the model grass Brachypodium distachyon.</title>
        <authorList>
            <consortium name="International Brachypodium Initiative"/>
        </authorList>
    </citation>
    <scope>NUCLEOTIDE SEQUENCE [LARGE SCALE GENOMIC DNA]</scope>
    <source>
        <strain evidence="14 15">Bd21</strain>
    </source>
</reference>
<proteinExistence type="predicted"/>
<dbReference type="GO" id="GO:0008270">
    <property type="term" value="F:zinc ion binding"/>
    <property type="evidence" value="ECO:0007669"/>
    <property type="project" value="UniProtKB-KW"/>
</dbReference>
<sequence>MAGEEPAEGSQSRRRLDLNLYTSVPPLSRRPCRLGGAMGSPVQAQLPEMPIAEVPRTDELAGWLAREEIPLQPAVYSSSNALSVPELSNPELSLIDPMIIEWLDGHTTDGEHGLNAGEPAALPSNDANVSPPLPSTLTRFEGVGLEWVERLSHPVVVPPAIPVEMVSTMRGRGGAAIEEMTPELRLQRIIQVSEQHRIVSPGPVTHNQQSIKLGTSRGPVKDGNCRCNSTFHCYICLEAAKEPVVTPCGHLFCWPCLYQWLHGRPVHSKCPVCKEKVLELNIIPIYGRSGDERDASNNDVPPRPHANRTESLRHQLQTQDPRGTANMVWQFIENQGIVRANSVAPRGGGEVTVLLAAQPRGGRVRQQQRQDNMNSAFPVLLHARNTASPTLQQGSNPAPQGGIQVPMPSSSGDNAALAIPQQSSSMDQASTSSTVPVIVGQAAQSRRSRPSESTTTTRRTRRRRQQQQLGPFNEQHLWCKPPAVKMAVIQLR</sequence>
<feature type="region of interest" description="Disordered" evidence="12">
    <location>
        <begin position="291"/>
        <end position="320"/>
    </location>
</feature>
<organism evidence="14">
    <name type="scientific">Brachypodium distachyon</name>
    <name type="common">Purple false brome</name>
    <name type="synonym">Trachynia distachya</name>
    <dbReference type="NCBI Taxonomy" id="15368"/>
    <lineage>
        <taxon>Eukaryota</taxon>
        <taxon>Viridiplantae</taxon>
        <taxon>Streptophyta</taxon>
        <taxon>Embryophyta</taxon>
        <taxon>Tracheophyta</taxon>
        <taxon>Spermatophyta</taxon>
        <taxon>Magnoliopsida</taxon>
        <taxon>Liliopsida</taxon>
        <taxon>Poales</taxon>
        <taxon>Poaceae</taxon>
        <taxon>BOP clade</taxon>
        <taxon>Pooideae</taxon>
        <taxon>Stipodae</taxon>
        <taxon>Brachypodieae</taxon>
        <taxon>Brachypodium</taxon>
    </lineage>
</organism>
<dbReference type="OrthoDB" id="302966at2759"/>
<dbReference type="InterPro" id="IPR017907">
    <property type="entry name" value="Znf_RING_CS"/>
</dbReference>
<evidence type="ECO:0000256" key="4">
    <source>
        <dbReference type="ARBA" id="ARBA00022679"/>
    </source>
</evidence>
<dbReference type="PANTHER" id="PTHR12313">
    <property type="entry name" value="E3 UBIQUITIN-PROTEIN LIGASE RNF5-RELATED"/>
    <property type="match status" value="1"/>
</dbReference>
<keyword evidence="4 11" id="KW-0808">Transferase</keyword>
<dbReference type="CDD" id="cd16534">
    <property type="entry name" value="RING-HC_RNF5-like"/>
    <property type="match status" value="1"/>
</dbReference>
<dbReference type="SMART" id="SM00184">
    <property type="entry name" value="RING"/>
    <property type="match status" value="1"/>
</dbReference>
<dbReference type="UniPathway" id="UPA00143"/>
<dbReference type="Gramene" id="KQJ95278">
    <property type="protein sequence ID" value="KQJ95278"/>
    <property type="gene ID" value="BRADI_3g16200v3"/>
</dbReference>